<evidence type="ECO:0000313" key="2">
    <source>
        <dbReference type="EMBL" id="SNR83075.1"/>
    </source>
</evidence>
<dbReference type="Pfam" id="PF13785">
    <property type="entry name" value="DUF4178"/>
    <property type="match status" value="1"/>
</dbReference>
<evidence type="ECO:0000313" key="3">
    <source>
        <dbReference type="Proteomes" id="UP000198310"/>
    </source>
</evidence>
<keyword evidence="3" id="KW-1185">Reference proteome</keyword>
<accession>A0A238ZHZ4</accession>
<organism evidence="2 3">
    <name type="scientific">Hymenobacter mucosus</name>
    <dbReference type="NCBI Taxonomy" id="1411120"/>
    <lineage>
        <taxon>Bacteria</taxon>
        <taxon>Pseudomonadati</taxon>
        <taxon>Bacteroidota</taxon>
        <taxon>Cytophagia</taxon>
        <taxon>Cytophagales</taxon>
        <taxon>Hymenobacteraceae</taxon>
        <taxon>Hymenobacter</taxon>
    </lineage>
</organism>
<dbReference type="InterPro" id="IPR025235">
    <property type="entry name" value="DUF4178"/>
</dbReference>
<sequence length="403" mass="45516">MFFGLKEGNLHTPKKLRKFTQEPAHALALPVGTLGSLRGQPFRVTGYMIRKEARTRASWEEYQLLNPETHTYAQLALYEGHWTYITPTDQKFTIIARQGNRATVDTDDHYYELYNRYSPRVLYAEGEFDWNVLDDEGLKIAEFIDPPLMLVEEKKVRSATWYLAEHVEPAEVQEGFNVPPTRMPFRMGTGAVQPAPGANWDALKNFSLGLAVLVIFTHVFFSLLRPETTLADLSWATSSTTPAAAVPPDSSTAPVLEAVKVSSPFEVPYNTALEFDLRANLNNQWVEVPVVLVNEQTGRTYDFTKTMEYYSGVEDGESWSEGSVTADAVLADIPAGRYHVNLYPTTDITQIVTGNLRVAINTPLHSNVVLFLVLLLAYPAVQYLRRQNYEHSRWQNSDYGPQD</sequence>
<dbReference type="Proteomes" id="UP000198310">
    <property type="component" value="Unassembled WGS sequence"/>
</dbReference>
<evidence type="ECO:0000259" key="1">
    <source>
        <dbReference type="Pfam" id="PF13785"/>
    </source>
</evidence>
<dbReference type="AlphaFoldDB" id="A0A238ZHZ4"/>
<dbReference type="EMBL" id="FZNS01000008">
    <property type="protein sequence ID" value="SNR83075.1"/>
    <property type="molecule type" value="Genomic_DNA"/>
</dbReference>
<reference evidence="3" key="1">
    <citation type="submission" date="2017-06" db="EMBL/GenBank/DDBJ databases">
        <authorList>
            <person name="Varghese N."/>
            <person name="Submissions S."/>
        </authorList>
    </citation>
    <scope>NUCLEOTIDE SEQUENCE [LARGE SCALE GENOMIC DNA]</scope>
    <source>
        <strain evidence="3">DSM 28041</strain>
    </source>
</reference>
<protein>
    <recommendedName>
        <fullName evidence="1">DUF4178 domain-containing protein</fullName>
    </recommendedName>
</protein>
<name>A0A238ZHZ4_9BACT</name>
<feature type="domain" description="DUF4178" evidence="1">
    <location>
        <begin position="31"/>
        <end position="169"/>
    </location>
</feature>
<gene>
    <name evidence="2" type="ORF">SAMN06269173_10869</name>
</gene>
<proteinExistence type="predicted"/>